<dbReference type="PANTHER" id="PTHR39166">
    <property type="entry name" value="BLL1166 PROTEIN"/>
    <property type="match status" value="1"/>
</dbReference>
<sequence>MDYLNSLQRILSVDPARMRVLYAVRDLQLRDCWVGAGFVRDAVWDHMHGDWHHSLSGDVDVVWHDPARCTPDDERLLEKELKQRLPAFDWSVKNQARMHLRNGDNPYHSTENALLYWPETATAVAVRVGDNDLIEVIAPYGLNDLFELRLRPTPAFEREKYDVFRRRVDEKRWLARYPQLQVVTLLIEPQSGEVPHVA</sequence>
<accession>A0AA96M758</accession>
<keyword evidence="3" id="KW-1185">Reference proteome</keyword>
<gene>
    <name evidence="1" type="ORF">ACE3KR_02455</name>
    <name evidence="2" type="ORF">RQP59_10405</name>
</gene>
<dbReference type="InterPro" id="IPR009267">
    <property type="entry name" value="NTP_transf_6"/>
</dbReference>
<dbReference type="AlphaFoldDB" id="A0AA96M758"/>
<reference evidence="1 3" key="2">
    <citation type="submission" date="2024-09" db="EMBL/GenBank/DDBJ databases">
        <title>Molecular characterization of Carbapenemase-producing Enterobacter cloacae Complex from Infections in Argentina.</title>
        <authorList>
            <person name="De Mendieta J.M."/>
            <person name="Gomez S."/>
        </authorList>
    </citation>
    <scope>NUCLEOTIDE SEQUENCE [LARGE SCALE GENOMIC DNA]</scope>
    <source>
        <strain evidence="1 3">M23267</strain>
    </source>
</reference>
<evidence type="ECO:0000313" key="3">
    <source>
        <dbReference type="Proteomes" id="UP001577381"/>
    </source>
</evidence>
<protein>
    <submittedName>
        <fullName evidence="2">Nucleotidyltransferase family protein</fullName>
    </submittedName>
</protein>
<dbReference type="Proteomes" id="UP001577381">
    <property type="component" value="Unassembled WGS sequence"/>
</dbReference>
<evidence type="ECO:0000313" key="1">
    <source>
        <dbReference type="EMBL" id="MFB4717747.1"/>
    </source>
</evidence>
<dbReference type="RefSeq" id="WP_265194001.1">
    <property type="nucleotide sequence ID" value="NZ_CP135253.1"/>
</dbReference>
<name>A0AA96M758_9ENTR</name>
<evidence type="ECO:0000313" key="2">
    <source>
        <dbReference type="EMBL" id="WNS39931.1"/>
    </source>
</evidence>
<dbReference type="Pfam" id="PF06042">
    <property type="entry name" value="NTP_transf_6"/>
    <property type="match status" value="1"/>
</dbReference>
<dbReference type="EMBL" id="JBHGSI010000001">
    <property type="protein sequence ID" value="MFB4717747.1"/>
    <property type="molecule type" value="Genomic_DNA"/>
</dbReference>
<organism evidence="2">
    <name type="scientific">Enterobacter chuandaensis</name>
    <dbReference type="NCBI Taxonomy" id="2497875"/>
    <lineage>
        <taxon>Bacteria</taxon>
        <taxon>Pseudomonadati</taxon>
        <taxon>Pseudomonadota</taxon>
        <taxon>Gammaproteobacteria</taxon>
        <taxon>Enterobacterales</taxon>
        <taxon>Enterobacteriaceae</taxon>
        <taxon>Enterobacter</taxon>
        <taxon>Enterobacter cloacae complex</taxon>
    </lineage>
</organism>
<dbReference type="KEGG" id="echu:RQP59_10405"/>
<dbReference type="EMBL" id="CP135253">
    <property type="protein sequence ID" value="WNS39931.1"/>
    <property type="molecule type" value="Genomic_DNA"/>
</dbReference>
<dbReference type="PANTHER" id="PTHR39166:SF1">
    <property type="entry name" value="BLL1166 PROTEIN"/>
    <property type="match status" value="1"/>
</dbReference>
<proteinExistence type="predicted"/>
<reference evidence="2" key="1">
    <citation type="submission" date="2023-09" db="EMBL/GenBank/DDBJ databases">
        <title>Coexistence of blaNDM-1 and blaKPC-2 in Enterobacter chuandaensis.</title>
        <authorList>
            <person name="Chen R."/>
        </authorList>
    </citation>
    <scope>NUCLEOTIDE SEQUENCE</scope>
    <source>
        <strain evidence="2">FAHZZU5885</strain>
    </source>
</reference>